<evidence type="ECO:0000313" key="3">
    <source>
        <dbReference type="Proteomes" id="UP000178319"/>
    </source>
</evidence>
<keyword evidence="1" id="KW-1133">Transmembrane helix</keyword>
<feature type="transmembrane region" description="Helical" evidence="1">
    <location>
        <begin position="45"/>
        <end position="70"/>
    </location>
</feature>
<organism evidence="2 3">
    <name type="scientific">Candidatus Blackburnbacteria bacterium RIFCSPHIGHO2_02_FULL_44_20</name>
    <dbReference type="NCBI Taxonomy" id="1797516"/>
    <lineage>
        <taxon>Bacteria</taxon>
        <taxon>Candidatus Blackburniibacteriota</taxon>
    </lineage>
</organism>
<dbReference type="EMBL" id="MHBZ01000033">
    <property type="protein sequence ID" value="OGY10569.1"/>
    <property type="molecule type" value="Genomic_DNA"/>
</dbReference>
<proteinExistence type="predicted"/>
<dbReference type="STRING" id="1797516.A3D26_00555"/>
<dbReference type="Proteomes" id="UP000178319">
    <property type="component" value="Unassembled WGS sequence"/>
</dbReference>
<evidence type="ECO:0000313" key="2">
    <source>
        <dbReference type="EMBL" id="OGY10569.1"/>
    </source>
</evidence>
<name>A0A1G1V5A5_9BACT</name>
<feature type="transmembrane region" description="Helical" evidence="1">
    <location>
        <begin position="91"/>
        <end position="115"/>
    </location>
</feature>
<evidence type="ECO:0000256" key="1">
    <source>
        <dbReference type="SAM" id="Phobius"/>
    </source>
</evidence>
<keyword evidence="1" id="KW-0472">Membrane</keyword>
<feature type="transmembrane region" description="Helical" evidence="1">
    <location>
        <begin position="135"/>
        <end position="157"/>
    </location>
</feature>
<evidence type="ECO:0008006" key="4">
    <source>
        <dbReference type="Google" id="ProtNLM"/>
    </source>
</evidence>
<protein>
    <recommendedName>
        <fullName evidence="4">ECF transporter S component</fullName>
    </recommendedName>
</protein>
<sequence>MKNLINPLLIILVTVVLRLLPHPPNFAPIAGLALFGGAYLNKKYALILPLIALFASDLFIGFHSTMPFVYGSFLLSGLIGLGLQSKKSVPTVFGASLLSSVLFFVITNFGVWAVSGMYAPTIEGLVKCYTLALPFFRNTLLGDLFYTGLFFTSYELARRVAQNPKKAISLR</sequence>
<gene>
    <name evidence="2" type="ORF">A3D26_00555</name>
</gene>
<accession>A0A1G1V5A5</accession>
<keyword evidence="1" id="KW-0812">Transmembrane</keyword>
<dbReference type="AlphaFoldDB" id="A0A1G1V5A5"/>
<reference evidence="2 3" key="1">
    <citation type="journal article" date="2016" name="Nat. Commun.">
        <title>Thousands of microbial genomes shed light on interconnected biogeochemical processes in an aquifer system.</title>
        <authorList>
            <person name="Anantharaman K."/>
            <person name="Brown C.T."/>
            <person name="Hug L.A."/>
            <person name="Sharon I."/>
            <person name="Castelle C.J."/>
            <person name="Probst A.J."/>
            <person name="Thomas B.C."/>
            <person name="Singh A."/>
            <person name="Wilkins M.J."/>
            <person name="Karaoz U."/>
            <person name="Brodie E.L."/>
            <person name="Williams K.H."/>
            <person name="Hubbard S.S."/>
            <person name="Banfield J.F."/>
        </authorList>
    </citation>
    <scope>NUCLEOTIDE SEQUENCE [LARGE SCALE GENOMIC DNA]</scope>
</reference>
<dbReference type="InterPro" id="IPR046487">
    <property type="entry name" value="DUF6580"/>
</dbReference>
<dbReference type="Pfam" id="PF20221">
    <property type="entry name" value="DUF6580"/>
    <property type="match status" value="1"/>
</dbReference>
<comment type="caution">
    <text evidence="2">The sequence shown here is derived from an EMBL/GenBank/DDBJ whole genome shotgun (WGS) entry which is preliminary data.</text>
</comment>